<name>A0A0A8J9P1_KLEPN</name>
<evidence type="ECO:0000259" key="1">
    <source>
        <dbReference type="Pfam" id="PF00535"/>
    </source>
</evidence>
<keyword evidence="2" id="KW-0808">Transferase</keyword>
<dbReference type="Pfam" id="PF00535">
    <property type="entry name" value="Glycos_transf_2"/>
    <property type="match status" value="1"/>
</dbReference>
<feature type="domain" description="Glycosyltransferase 2-like" evidence="1">
    <location>
        <begin position="4"/>
        <end position="164"/>
    </location>
</feature>
<dbReference type="PANTHER" id="PTHR43685">
    <property type="entry name" value="GLYCOSYLTRANSFERASE"/>
    <property type="match status" value="1"/>
</dbReference>
<dbReference type="SUPFAM" id="SSF53448">
    <property type="entry name" value="Nucleotide-diphospho-sugar transferases"/>
    <property type="match status" value="1"/>
</dbReference>
<dbReference type="InterPro" id="IPR029044">
    <property type="entry name" value="Nucleotide-diphossugar_trans"/>
</dbReference>
<dbReference type="GO" id="GO:0016740">
    <property type="term" value="F:transferase activity"/>
    <property type="evidence" value="ECO:0007669"/>
    <property type="project" value="UniProtKB-KW"/>
</dbReference>
<dbReference type="PANTHER" id="PTHR43685:SF2">
    <property type="entry name" value="GLYCOSYLTRANSFERASE 2-LIKE DOMAIN-CONTAINING PROTEIN"/>
    <property type="match status" value="1"/>
</dbReference>
<protein>
    <submittedName>
        <fullName evidence="2">Glycosyl transferase</fullName>
    </submittedName>
</protein>
<accession>A0A0A8J9P1</accession>
<dbReference type="InterPro" id="IPR001173">
    <property type="entry name" value="Glyco_trans_2-like"/>
</dbReference>
<organism evidence="2">
    <name type="scientific">Klebsiella pneumoniae</name>
    <dbReference type="NCBI Taxonomy" id="573"/>
    <lineage>
        <taxon>Bacteria</taxon>
        <taxon>Pseudomonadati</taxon>
        <taxon>Pseudomonadota</taxon>
        <taxon>Gammaproteobacteria</taxon>
        <taxon>Enterobacterales</taxon>
        <taxon>Enterobacteriaceae</taxon>
        <taxon>Klebsiella/Raoultella group</taxon>
        <taxon>Klebsiella</taxon>
        <taxon>Klebsiella pneumoniae complex</taxon>
    </lineage>
</organism>
<dbReference type="EMBL" id="AB897512">
    <property type="protein sequence ID" value="BAQ02774.1"/>
    <property type="molecule type" value="Genomic_DNA"/>
</dbReference>
<reference evidence="2" key="1">
    <citation type="submission" date="2013-12" db="EMBL/GenBank/DDBJ databases">
        <authorList>
            <person name="Pan Y."/>
        </authorList>
    </citation>
    <scope>NUCLEOTIDE SEQUENCE</scope>
    <source>
        <strain evidence="2">N386</strain>
    </source>
</reference>
<dbReference type="AlphaFoldDB" id="A0A0A8J9P1"/>
<dbReference type="CDD" id="cd00761">
    <property type="entry name" value="Glyco_tranf_GTA_type"/>
    <property type="match status" value="1"/>
</dbReference>
<sequence>MELSVIIPCYNREDTIRGAVLSVLNQLGEHSVEVIVVDDGSTDSSIEKISDLNVKIFKTQGRTGACNARNLGVQNARHDIIAFNDSDDYWVINKLEQVEKVFTQYNIDYLFHSFIRVKGNQSNLGGGYLQQSSLIDKNQLSKKMLTDNQISTQCLVIKKNILNKIGGFDIDLGRFQDWELALRICNHYKGYYIAKPLALCIESTDSISKSKLKGIIARRYILKKHLSLFKQHPAQLLIFRFQLFTRTLFSMIFDRK</sequence>
<dbReference type="Gene3D" id="3.90.550.10">
    <property type="entry name" value="Spore Coat Polysaccharide Biosynthesis Protein SpsA, Chain A"/>
    <property type="match status" value="1"/>
</dbReference>
<reference evidence="2" key="2">
    <citation type="journal article" date="2014" name="Antimicrob. Agents Chemother.">
        <title>Identification of capsular types in carbapenem-resistant Klebsiella pneumoniae strains by wzc sequencing and implications in capsule depolymerase treatment.</title>
        <authorList>
            <person name="Pan Y.-J."/>
            <person name="Lin T.-L."/>
            <person name="Lin Y.-T."/>
            <person name="Su P.-A."/>
            <person name="Chen C.-T."/>
            <person name="Hsieh P.-F."/>
            <person name="Hsu C.-R."/>
            <person name="Chen C.-C."/>
            <person name="Hsieh Y.-C."/>
            <person name="Wang J.-T."/>
        </authorList>
    </citation>
    <scope>NUCLEOTIDE SEQUENCE</scope>
    <source>
        <strain evidence="2">N386</strain>
    </source>
</reference>
<proteinExistence type="predicted"/>
<dbReference type="InterPro" id="IPR050834">
    <property type="entry name" value="Glycosyltransf_2"/>
</dbReference>
<evidence type="ECO:0000313" key="2">
    <source>
        <dbReference type="EMBL" id="BAQ02774.1"/>
    </source>
</evidence>
<dbReference type="RefSeq" id="WP_102096072.1">
    <property type="nucleotide sequence ID" value="NZ_CACSHX010000161.1"/>
</dbReference>